<evidence type="ECO:0000256" key="1">
    <source>
        <dbReference type="ARBA" id="ARBA00009437"/>
    </source>
</evidence>
<dbReference type="Pfam" id="PF00126">
    <property type="entry name" value="HTH_1"/>
    <property type="match status" value="1"/>
</dbReference>
<protein>
    <recommendedName>
        <fullName evidence="5">HTH lysR-type domain-containing protein</fullName>
    </recommendedName>
</protein>
<dbReference type="Pfam" id="PF03466">
    <property type="entry name" value="LysR_substrate"/>
    <property type="match status" value="1"/>
</dbReference>
<dbReference type="Gene3D" id="3.40.190.290">
    <property type="match status" value="1"/>
</dbReference>
<dbReference type="InterPro" id="IPR005119">
    <property type="entry name" value="LysR_subst-bd"/>
</dbReference>
<gene>
    <name evidence="6" type="ORF">A8C75_00245</name>
</gene>
<evidence type="ECO:0000256" key="2">
    <source>
        <dbReference type="ARBA" id="ARBA00023015"/>
    </source>
</evidence>
<name>A0A1A9ET09_9GAMM</name>
<dbReference type="KEGG" id="mars:A8C75_00245"/>
<dbReference type="AlphaFoldDB" id="A0A1A9ET09"/>
<dbReference type="SUPFAM" id="SSF46785">
    <property type="entry name" value="Winged helix' DNA-binding domain"/>
    <property type="match status" value="1"/>
</dbReference>
<evidence type="ECO:0000313" key="6">
    <source>
        <dbReference type="EMBL" id="ANG61036.1"/>
    </source>
</evidence>
<organism evidence="6 7">
    <name type="scientific">Marinobacterium aestuarii</name>
    <dbReference type="NCBI Taxonomy" id="1821621"/>
    <lineage>
        <taxon>Bacteria</taxon>
        <taxon>Pseudomonadati</taxon>
        <taxon>Pseudomonadota</taxon>
        <taxon>Gammaproteobacteria</taxon>
        <taxon>Oceanospirillales</taxon>
        <taxon>Oceanospirillaceae</taxon>
        <taxon>Marinobacterium</taxon>
    </lineage>
</organism>
<comment type="similarity">
    <text evidence="1">Belongs to the LysR transcriptional regulatory family.</text>
</comment>
<dbReference type="SUPFAM" id="SSF53850">
    <property type="entry name" value="Periplasmic binding protein-like II"/>
    <property type="match status" value="1"/>
</dbReference>
<dbReference type="EMBL" id="CP015839">
    <property type="protein sequence ID" value="ANG61036.1"/>
    <property type="molecule type" value="Genomic_DNA"/>
</dbReference>
<keyword evidence="3" id="KW-0238">DNA-binding</keyword>
<evidence type="ECO:0000256" key="4">
    <source>
        <dbReference type="ARBA" id="ARBA00023163"/>
    </source>
</evidence>
<reference evidence="6 7" key="2">
    <citation type="journal article" date="2018" name="Int. J. Syst. Evol. Microbiol.">
        <title>Marinobacterium aestuarii sp. nov., a benzene-degrading marine bacterium isolated from estuary sediment.</title>
        <authorList>
            <person name="Bae S.S."/>
            <person name="Jung J."/>
            <person name="Chung D."/>
            <person name="Baek K."/>
        </authorList>
    </citation>
    <scope>NUCLEOTIDE SEQUENCE [LARGE SCALE GENOMIC DNA]</scope>
    <source>
        <strain evidence="6 7">ST58-10</strain>
    </source>
</reference>
<evidence type="ECO:0000313" key="7">
    <source>
        <dbReference type="Proteomes" id="UP000078070"/>
    </source>
</evidence>
<dbReference type="Proteomes" id="UP000078070">
    <property type="component" value="Chromosome"/>
</dbReference>
<proteinExistence type="inferred from homology"/>
<dbReference type="GO" id="GO:0043565">
    <property type="term" value="F:sequence-specific DNA binding"/>
    <property type="evidence" value="ECO:0007669"/>
    <property type="project" value="TreeGrafter"/>
</dbReference>
<reference evidence="7" key="1">
    <citation type="submission" date="2016-05" db="EMBL/GenBank/DDBJ databases">
        <authorList>
            <person name="Baek K."/>
            <person name="Yang S.-J."/>
        </authorList>
    </citation>
    <scope>NUCLEOTIDE SEQUENCE [LARGE SCALE GENOMIC DNA]</scope>
    <source>
        <strain evidence="7">ST58-10</strain>
    </source>
</reference>
<evidence type="ECO:0000259" key="5">
    <source>
        <dbReference type="PROSITE" id="PS50931"/>
    </source>
</evidence>
<dbReference type="GO" id="GO:0010628">
    <property type="term" value="P:positive regulation of gene expression"/>
    <property type="evidence" value="ECO:0007669"/>
    <property type="project" value="TreeGrafter"/>
</dbReference>
<dbReference type="STRING" id="1821621.A8C75_00245"/>
<dbReference type="InterPro" id="IPR000847">
    <property type="entry name" value="LysR_HTH_N"/>
</dbReference>
<accession>A0A1A9ET09</accession>
<dbReference type="Gene3D" id="1.10.10.10">
    <property type="entry name" value="Winged helix-like DNA-binding domain superfamily/Winged helix DNA-binding domain"/>
    <property type="match status" value="1"/>
</dbReference>
<dbReference type="RefSeq" id="WP_067376441.1">
    <property type="nucleotide sequence ID" value="NZ_CP015839.1"/>
</dbReference>
<dbReference type="PROSITE" id="PS50931">
    <property type="entry name" value="HTH_LYSR"/>
    <property type="match status" value="1"/>
</dbReference>
<sequence length="309" mass="33785">MNTKQLTAFRAIMQQGSMSDAARRLDVSQPAISRLIRDLEQDLGFSLFERRNSRVYATAAARAFYRQVQHHFSGLDRLEQSADQIRLMKSGSLRIGAIAALAQTVLPTIIAGFRRGRDDVAISLGCYETDELLPRVAGHQFDLALVELPADTAGVQSGPAYRADQVCIAPAGHHFGASARVRVEDLELEPFISVGSSDSAWYQRAERLLRDCLVRPDEVLAVDRPMLAPALVREGVGVALVDPFSALLLSPDTGMVRPFEPPQPYCIGFVQPLGREQTQLERAFIDSFEAGVGRSVTLQPIEPGEATGV</sequence>
<dbReference type="FunFam" id="1.10.10.10:FF:000001">
    <property type="entry name" value="LysR family transcriptional regulator"/>
    <property type="match status" value="1"/>
</dbReference>
<dbReference type="InterPro" id="IPR036390">
    <property type="entry name" value="WH_DNA-bd_sf"/>
</dbReference>
<dbReference type="InterPro" id="IPR036388">
    <property type="entry name" value="WH-like_DNA-bd_sf"/>
</dbReference>
<dbReference type="GO" id="GO:0009089">
    <property type="term" value="P:lysine biosynthetic process via diaminopimelate"/>
    <property type="evidence" value="ECO:0007669"/>
    <property type="project" value="TreeGrafter"/>
</dbReference>
<dbReference type="GO" id="GO:0003700">
    <property type="term" value="F:DNA-binding transcription factor activity"/>
    <property type="evidence" value="ECO:0007669"/>
    <property type="project" value="InterPro"/>
</dbReference>
<dbReference type="OrthoDB" id="6624490at2"/>
<feature type="domain" description="HTH lysR-type" evidence="5">
    <location>
        <begin position="1"/>
        <end position="58"/>
    </location>
</feature>
<evidence type="ECO:0000256" key="3">
    <source>
        <dbReference type="ARBA" id="ARBA00023125"/>
    </source>
</evidence>
<dbReference type="PRINTS" id="PR00039">
    <property type="entry name" value="HTHLYSR"/>
</dbReference>
<keyword evidence="2" id="KW-0805">Transcription regulation</keyword>
<dbReference type="PANTHER" id="PTHR30427">
    <property type="entry name" value="TRANSCRIPTIONAL ACTIVATOR PROTEIN LYSR"/>
    <property type="match status" value="1"/>
</dbReference>
<dbReference type="PANTHER" id="PTHR30427:SF1">
    <property type="entry name" value="TRANSCRIPTIONAL ACTIVATOR PROTEIN LYSR"/>
    <property type="match status" value="1"/>
</dbReference>
<keyword evidence="4" id="KW-0804">Transcription</keyword>
<keyword evidence="7" id="KW-1185">Reference proteome</keyword>